<keyword evidence="1" id="KW-0472">Membrane</keyword>
<organism evidence="2 3">
    <name type="scientific">Pyronema omphalodes (strain CBS 100304)</name>
    <name type="common">Pyronema confluens</name>
    <dbReference type="NCBI Taxonomy" id="1076935"/>
    <lineage>
        <taxon>Eukaryota</taxon>
        <taxon>Fungi</taxon>
        <taxon>Dikarya</taxon>
        <taxon>Ascomycota</taxon>
        <taxon>Pezizomycotina</taxon>
        <taxon>Pezizomycetes</taxon>
        <taxon>Pezizales</taxon>
        <taxon>Pyronemataceae</taxon>
        <taxon>Pyronema</taxon>
    </lineage>
</organism>
<evidence type="ECO:0000256" key="1">
    <source>
        <dbReference type="SAM" id="Phobius"/>
    </source>
</evidence>
<dbReference type="EMBL" id="HF936305">
    <property type="protein sequence ID" value="CCX34129.1"/>
    <property type="molecule type" value="Genomic_DNA"/>
</dbReference>
<gene>
    <name evidence="2" type="ORF">PCON_02629</name>
</gene>
<feature type="transmembrane region" description="Helical" evidence="1">
    <location>
        <begin position="31"/>
        <end position="53"/>
    </location>
</feature>
<accession>U4LRC9</accession>
<evidence type="ECO:0000313" key="3">
    <source>
        <dbReference type="Proteomes" id="UP000018144"/>
    </source>
</evidence>
<protein>
    <submittedName>
        <fullName evidence="2">Uncharacterized protein</fullName>
    </submittedName>
</protein>
<dbReference type="Proteomes" id="UP000018144">
    <property type="component" value="Unassembled WGS sequence"/>
</dbReference>
<keyword evidence="3" id="KW-1185">Reference proteome</keyword>
<dbReference type="AlphaFoldDB" id="U4LRC9"/>
<keyword evidence="1" id="KW-0812">Transmembrane</keyword>
<keyword evidence="1" id="KW-1133">Transmembrane helix</keyword>
<reference evidence="2 3" key="1">
    <citation type="journal article" date="2013" name="PLoS Genet.">
        <title>The genome and development-dependent transcriptomes of Pyronema confluens: a window into fungal evolution.</title>
        <authorList>
            <person name="Traeger S."/>
            <person name="Altegoer F."/>
            <person name="Freitag M."/>
            <person name="Gabaldon T."/>
            <person name="Kempken F."/>
            <person name="Kumar A."/>
            <person name="Marcet-Houben M."/>
            <person name="Poggeler S."/>
            <person name="Stajich J.E."/>
            <person name="Nowrousian M."/>
        </authorList>
    </citation>
    <scope>NUCLEOTIDE SEQUENCE [LARGE SCALE GENOMIC DNA]</scope>
    <source>
        <strain evidence="3">CBS 100304</strain>
        <tissue evidence="2">Vegetative mycelium</tissue>
    </source>
</reference>
<name>U4LRC9_PYROM</name>
<evidence type="ECO:0000313" key="2">
    <source>
        <dbReference type="EMBL" id="CCX34129.1"/>
    </source>
</evidence>
<proteinExistence type="predicted"/>
<sequence>MEIVGLVASKLQLRTYRMVSMFVLSQRNGPLILPICIYSFGFINLYSPCALFVGHGMCLVPSNGIDSPDVEWNYVVCRALDDSELSLTGQARLDLMASLTKPAPPESKKCFLLCA</sequence>